<name>A0AB34HCQ7_ESCRO</name>
<organism evidence="9 10">
    <name type="scientific">Eschrichtius robustus</name>
    <name type="common">California gray whale</name>
    <name type="synonym">Eschrichtius gibbosus</name>
    <dbReference type="NCBI Taxonomy" id="9764"/>
    <lineage>
        <taxon>Eukaryota</taxon>
        <taxon>Metazoa</taxon>
        <taxon>Chordata</taxon>
        <taxon>Craniata</taxon>
        <taxon>Vertebrata</taxon>
        <taxon>Euteleostomi</taxon>
        <taxon>Mammalia</taxon>
        <taxon>Eutheria</taxon>
        <taxon>Laurasiatheria</taxon>
        <taxon>Artiodactyla</taxon>
        <taxon>Whippomorpha</taxon>
        <taxon>Cetacea</taxon>
        <taxon>Mysticeti</taxon>
        <taxon>Eschrichtiidae</taxon>
        <taxon>Eschrichtius</taxon>
    </lineage>
</organism>
<dbReference type="InterPro" id="IPR042178">
    <property type="entry name" value="Serpin_sf_1"/>
</dbReference>
<dbReference type="Pfam" id="PF00079">
    <property type="entry name" value="Serpin"/>
    <property type="match status" value="1"/>
</dbReference>
<evidence type="ECO:0000259" key="8">
    <source>
        <dbReference type="SMART" id="SM00093"/>
    </source>
</evidence>
<feature type="compositionally biased region" description="Pro residues" evidence="7">
    <location>
        <begin position="75"/>
        <end position="85"/>
    </location>
</feature>
<comment type="similarity">
    <text evidence="2">Belongs to the serpin family. Ov-serpin subfamily.</text>
</comment>
<reference evidence="9 10" key="1">
    <citation type="submission" date="2022-11" db="EMBL/GenBank/DDBJ databases">
        <title>Whole genome sequence of Eschrichtius robustus ER-17-0199.</title>
        <authorList>
            <person name="Bruniche-Olsen A."/>
            <person name="Black A.N."/>
            <person name="Fields C.J."/>
            <person name="Walden K."/>
            <person name="Dewoody J.A."/>
        </authorList>
    </citation>
    <scope>NUCLEOTIDE SEQUENCE [LARGE SCALE GENOMIC DNA]</scope>
    <source>
        <strain evidence="9">ER-17-0199</strain>
        <tissue evidence="9">Blubber</tissue>
    </source>
</reference>
<dbReference type="InterPro" id="IPR036186">
    <property type="entry name" value="Serpin_sf"/>
</dbReference>
<dbReference type="AlphaFoldDB" id="A0AB34HCQ7"/>
<dbReference type="SUPFAM" id="SSF56574">
    <property type="entry name" value="Serpins"/>
    <property type="match status" value="1"/>
</dbReference>
<feature type="compositionally biased region" description="Low complexity" evidence="7">
    <location>
        <begin position="86"/>
        <end position="110"/>
    </location>
</feature>
<evidence type="ECO:0000256" key="6">
    <source>
        <dbReference type="ARBA" id="ARBA00055154"/>
    </source>
</evidence>
<evidence type="ECO:0000313" key="10">
    <source>
        <dbReference type="Proteomes" id="UP001159641"/>
    </source>
</evidence>
<proteinExistence type="inferred from homology"/>
<dbReference type="Gene3D" id="3.30.497.10">
    <property type="entry name" value="Antithrombin, subunit I, domain 2"/>
    <property type="match status" value="1"/>
</dbReference>
<evidence type="ECO:0000313" key="9">
    <source>
        <dbReference type="EMBL" id="KAJ8790622.1"/>
    </source>
</evidence>
<feature type="region of interest" description="Disordered" evidence="7">
    <location>
        <begin position="28"/>
        <end position="146"/>
    </location>
</feature>
<keyword evidence="4" id="KW-0646">Protease inhibitor</keyword>
<evidence type="ECO:0000256" key="3">
    <source>
        <dbReference type="ARBA" id="ARBA00022490"/>
    </source>
</evidence>
<dbReference type="GO" id="GO:0032691">
    <property type="term" value="P:negative regulation of interleukin-1 beta production"/>
    <property type="evidence" value="ECO:0007669"/>
    <property type="project" value="TreeGrafter"/>
</dbReference>
<dbReference type="EMBL" id="JAIQCJ010001354">
    <property type="protein sequence ID" value="KAJ8790622.1"/>
    <property type="molecule type" value="Genomic_DNA"/>
</dbReference>
<keyword evidence="3" id="KW-0963">Cytoplasm</keyword>
<feature type="region of interest" description="Disordered" evidence="7">
    <location>
        <begin position="154"/>
        <end position="173"/>
    </location>
</feature>
<dbReference type="Proteomes" id="UP001159641">
    <property type="component" value="Unassembled WGS sequence"/>
</dbReference>
<dbReference type="InterPro" id="IPR042185">
    <property type="entry name" value="Serpin_sf_2"/>
</dbReference>
<evidence type="ECO:0000256" key="7">
    <source>
        <dbReference type="SAM" id="MobiDB-lite"/>
    </source>
</evidence>
<evidence type="ECO:0000256" key="4">
    <source>
        <dbReference type="ARBA" id="ARBA00022690"/>
    </source>
</evidence>
<gene>
    <name evidence="9" type="ORF">J1605_004595</name>
</gene>
<dbReference type="SMART" id="SM00093">
    <property type="entry name" value="SERPIN"/>
    <property type="match status" value="1"/>
</dbReference>
<dbReference type="InterPro" id="IPR023796">
    <property type="entry name" value="Serpin_dom"/>
</dbReference>
<dbReference type="InterPro" id="IPR023795">
    <property type="entry name" value="Serpin_CS"/>
</dbReference>
<dbReference type="CDD" id="cd19560">
    <property type="entry name" value="serpinB1_LEI"/>
    <property type="match status" value="1"/>
</dbReference>
<protein>
    <recommendedName>
        <fullName evidence="8">Serpin domain-containing protein</fullName>
    </recommendedName>
</protein>
<comment type="caution">
    <text evidence="9">The sequence shown here is derived from an EMBL/GenBank/DDBJ whole genome shotgun (WGS) entry which is preliminary data.</text>
</comment>
<feature type="domain" description="Serpin" evidence="8">
    <location>
        <begin position="215"/>
        <end position="580"/>
    </location>
</feature>
<keyword evidence="10" id="KW-1185">Reference proteome</keyword>
<comment type="subcellular location">
    <subcellularLocation>
        <location evidence="1">Cytoplasm</location>
    </subcellularLocation>
</comment>
<dbReference type="GO" id="GO:0005615">
    <property type="term" value="C:extracellular space"/>
    <property type="evidence" value="ECO:0007669"/>
    <property type="project" value="InterPro"/>
</dbReference>
<dbReference type="PANTHER" id="PTHR11461">
    <property type="entry name" value="SERINE PROTEASE INHIBITOR, SERPIN"/>
    <property type="match status" value="1"/>
</dbReference>
<evidence type="ECO:0000256" key="5">
    <source>
        <dbReference type="ARBA" id="ARBA00022900"/>
    </source>
</evidence>
<dbReference type="Gene3D" id="2.30.39.10">
    <property type="entry name" value="Alpha-1-antitrypsin, domain 1"/>
    <property type="match status" value="1"/>
</dbReference>
<keyword evidence="5" id="KW-0722">Serine protease inhibitor</keyword>
<dbReference type="GO" id="GO:0004867">
    <property type="term" value="F:serine-type endopeptidase inhibitor activity"/>
    <property type="evidence" value="ECO:0007669"/>
    <property type="project" value="UniProtKB-KW"/>
</dbReference>
<feature type="compositionally biased region" description="Basic residues" evidence="7">
    <location>
        <begin position="160"/>
        <end position="169"/>
    </location>
</feature>
<evidence type="ECO:0000256" key="2">
    <source>
        <dbReference type="ARBA" id="ARBA00006426"/>
    </source>
</evidence>
<dbReference type="GO" id="GO:0005737">
    <property type="term" value="C:cytoplasm"/>
    <property type="evidence" value="ECO:0007669"/>
    <property type="project" value="UniProtKB-SubCell"/>
</dbReference>
<dbReference type="InterPro" id="IPR000215">
    <property type="entry name" value="Serpin_fam"/>
</dbReference>
<feature type="compositionally biased region" description="Low complexity" evidence="7">
    <location>
        <begin position="42"/>
        <end position="52"/>
    </location>
</feature>
<dbReference type="PANTHER" id="PTHR11461:SF180">
    <property type="entry name" value="LEUKOCYTE ELASTASE INHIBITOR"/>
    <property type="match status" value="1"/>
</dbReference>
<evidence type="ECO:0000256" key="1">
    <source>
        <dbReference type="ARBA" id="ARBA00004496"/>
    </source>
</evidence>
<dbReference type="FunFam" id="3.30.497.10:FF:000004">
    <property type="entry name" value="Serpin family B member 1"/>
    <property type="match status" value="1"/>
</dbReference>
<sequence>MAVRLDMQPSRCALPRFVHFRCCSRAAGKAGQASGPGGGGSDPRAPRGVPRPVVTPPRRPPRRPPRGVPVSGGHPAPPSAPPSAPRGPRVRWSPRPAVRPAVRPAGSPRPVVTPPRRAPRGVPESGGYRHLPCAPPGVPGAASPELGRAACGRQRSLPGARRRKPKPKRVQNVSLSVTVSRQPRWSGFSFLRLEAGKGGHLTMEQLSTANTRFALDLFRTLNKSDPAGNIFISPFSISSALAMTFLGARGNTAAQVSKALYFKGVEEIHSRFQSLNADINKHGAPYILKLANRLFGEKSYDFLPEFLASTQKMYGAELASVDFLQATEDARKAINEWVKGQTEGKIPELLASGTVDSMTKLVLVNAIYFKGNWQEKFMMEATKDAPFRLNKKDTKTVKMMYQKKKFPFGYIKDLKCRVLELPYQGEDLSMVILLPDDIQDESTGLKKIEQQLTLEKLHEWTRPENLDLLEVNVQLPRFRLEESYELSTPLACLGVQELFSSKADLSGMSGARGLFISKVVHQSFVEVNEEGTEAVAATANVATFAMLMPEEDFTADHPFIFFIRHNPSANILFLGRLSSP</sequence>
<dbReference type="FunFam" id="2.30.39.10:FF:000014">
    <property type="entry name" value="Serpin family B member 9"/>
    <property type="match status" value="1"/>
</dbReference>
<dbReference type="PROSITE" id="PS00284">
    <property type="entry name" value="SERPIN"/>
    <property type="match status" value="1"/>
</dbReference>
<comment type="function">
    <text evidence="6">Neutrophil serine protease inhibitor that plays an essential role in the regulation of the innate immune response, inflammation and cellular homeostasis. Acts primarily to protect the cell from proteases released in the cytoplasm during stress or infection. These proteases are important in killing microbes but when released from granules, these potent enzymes also destroy host proteins and contribute to mortality. Regulates the activity of the neutrophil proteases elastase, cathepsin G, proteinase-3, chymase, chymotrypsin, and kallikrein-3. Also acts as a potent intracellular inhibitor of GZMH by directly blocking its proteolytic activity. During inflammation, limits the activity of inflammatory caspases CASP1, CASP4 and CASP5 by suppressing their caspase-recruitment domain (CARD) oligomerization and enzymatic activation. When secreted, promotes the proliferation of beta-cells via its protease inhibitory function.</text>
</comment>
<accession>A0AB34HCQ7</accession>